<proteinExistence type="predicted"/>
<gene>
    <name evidence="1" type="ORF">FXF36_00395</name>
</gene>
<reference evidence="2" key="1">
    <citation type="submission" date="2019-08" db="EMBL/GenBank/DDBJ databases">
        <title>Complete Genome Sequence of the Polysaccharide-Degrading Rumen Bacterium Pseudobutyrivibrio xylanivorans MA3014.</title>
        <authorList>
            <person name="Palevich N."/>
            <person name="Maclean P.H."/>
            <person name="Kelly W.J."/>
            <person name="Leahy S.C."/>
            <person name="Rakonjac J."/>
            <person name="Attwood G.T."/>
        </authorList>
    </citation>
    <scope>NUCLEOTIDE SEQUENCE [LARGE SCALE GENOMIC DNA]</scope>
    <source>
        <strain evidence="2">MA3014</strain>
    </source>
</reference>
<dbReference type="KEGG" id="pxv:FXF36_00395"/>
<name>A0A5P6VP34_PSEXY</name>
<accession>A0A5P6VP34</accession>
<evidence type="ECO:0000313" key="2">
    <source>
        <dbReference type="Proteomes" id="UP000327030"/>
    </source>
</evidence>
<dbReference type="InterPro" id="IPR037883">
    <property type="entry name" value="Knr4/Smi1-like_sf"/>
</dbReference>
<protein>
    <recommendedName>
        <fullName evidence="3">SMI1/KNR4 family protein</fullName>
    </recommendedName>
</protein>
<organism evidence="1 2">
    <name type="scientific">Pseudobutyrivibrio xylanivorans</name>
    <dbReference type="NCBI Taxonomy" id="185007"/>
    <lineage>
        <taxon>Bacteria</taxon>
        <taxon>Bacillati</taxon>
        <taxon>Bacillota</taxon>
        <taxon>Clostridia</taxon>
        <taxon>Lachnospirales</taxon>
        <taxon>Lachnospiraceae</taxon>
        <taxon>Pseudobutyrivibrio</taxon>
    </lineage>
</organism>
<sequence>MQARDFIDRAIEQDSRNVFEKGQAVKNVPDVLSALYIEGNPVDVEVNIKGANTRFIPIEELSDYQEDYQLEDGKFVFATCDGDPIFIYNNAVFTNAHGANGLPDEKLANSLCDYLDGIS</sequence>
<dbReference type="OrthoDB" id="8444591at2"/>
<evidence type="ECO:0000313" key="1">
    <source>
        <dbReference type="EMBL" id="QFJ53439.1"/>
    </source>
</evidence>
<dbReference type="AlphaFoldDB" id="A0A5P6VP34"/>
<dbReference type="Proteomes" id="UP000327030">
    <property type="component" value="Chromosome 1"/>
</dbReference>
<evidence type="ECO:0008006" key="3">
    <source>
        <dbReference type="Google" id="ProtNLM"/>
    </source>
</evidence>
<dbReference type="SUPFAM" id="SSF160631">
    <property type="entry name" value="SMI1/KNR4-like"/>
    <property type="match status" value="1"/>
</dbReference>
<dbReference type="RefSeq" id="WP_151621984.1">
    <property type="nucleotide sequence ID" value="NZ_CP043028.1"/>
</dbReference>
<dbReference type="EMBL" id="CP043028">
    <property type="protein sequence ID" value="QFJ53439.1"/>
    <property type="molecule type" value="Genomic_DNA"/>
</dbReference>